<sequence length="201" mass="21695">MDVITLSFLVPVLVYTLSVTITPGPNNLMVTASGVNFGFKRTLPHITGIFFGFFGLNLLVMAGVGAVLLAVPQLHWGLKIAGSLYLLWLAWNIATAGGIADADGDAKPLRWWQAALFQVVNPKAWAMAVTGIATFSLPGDAYWPSALAVAFAFAAMTYPCCGFWAALGSQLRRWLEDPVKRRWFNGTLGALTALSVVFILM</sequence>
<accession>A0A918NFE7</accession>
<evidence type="ECO:0000256" key="6">
    <source>
        <dbReference type="SAM" id="Phobius"/>
    </source>
</evidence>
<dbReference type="InterPro" id="IPR001123">
    <property type="entry name" value="LeuE-type"/>
</dbReference>
<dbReference type="Proteomes" id="UP000626148">
    <property type="component" value="Unassembled WGS sequence"/>
</dbReference>
<dbReference type="RefSeq" id="WP_189610861.1">
    <property type="nucleotide sequence ID" value="NZ_BMXR01000008.1"/>
</dbReference>
<keyword evidence="3 6" id="KW-0812">Transmembrane</keyword>
<proteinExistence type="predicted"/>
<comment type="subcellular location">
    <subcellularLocation>
        <location evidence="1">Cell membrane</location>
        <topology evidence="1">Multi-pass membrane protein</topology>
    </subcellularLocation>
</comment>
<evidence type="ECO:0000256" key="1">
    <source>
        <dbReference type="ARBA" id="ARBA00004651"/>
    </source>
</evidence>
<evidence type="ECO:0000256" key="4">
    <source>
        <dbReference type="ARBA" id="ARBA00022989"/>
    </source>
</evidence>
<dbReference type="EMBL" id="BMXR01000008">
    <property type="protein sequence ID" value="GGX63276.1"/>
    <property type="molecule type" value="Genomic_DNA"/>
</dbReference>
<keyword evidence="8" id="KW-1185">Reference proteome</keyword>
<feature type="transmembrane region" description="Helical" evidence="6">
    <location>
        <begin position="83"/>
        <end position="100"/>
    </location>
</feature>
<gene>
    <name evidence="7" type="ORF">GCM10007392_33960</name>
</gene>
<feature type="transmembrane region" description="Helical" evidence="6">
    <location>
        <begin position="146"/>
        <end position="171"/>
    </location>
</feature>
<dbReference type="Pfam" id="PF01810">
    <property type="entry name" value="LysE"/>
    <property type="match status" value="1"/>
</dbReference>
<keyword evidence="2" id="KW-1003">Cell membrane</keyword>
<keyword evidence="5 6" id="KW-0472">Membrane</keyword>
<reference evidence="7" key="2">
    <citation type="submission" date="2020-09" db="EMBL/GenBank/DDBJ databases">
        <authorList>
            <person name="Sun Q."/>
            <person name="Kim S."/>
        </authorList>
    </citation>
    <scope>NUCLEOTIDE SEQUENCE</scope>
    <source>
        <strain evidence="7">KCTC 22169</strain>
    </source>
</reference>
<name>A0A918NFE7_9GAMM</name>
<organism evidence="7 8">
    <name type="scientific">Saccharospirillum salsuginis</name>
    <dbReference type="NCBI Taxonomy" id="418750"/>
    <lineage>
        <taxon>Bacteria</taxon>
        <taxon>Pseudomonadati</taxon>
        <taxon>Pseudomonadota</taxon>
        <taxon>Gammaproteobacteria</taxon>
        <taxon>Oceanospirillales</taxon>
        <taxon>Saccharospirillaceae</taxon>
        <taxon>Saccharospirillum</taxon>
    </lineage>
</organism>
<evidence type="ECO:0000256" key="5">
    <source>
        <dbReference type="ARBA" id="ARBA00023136"/>
    </source>
</evidence>
<evidence type="ECO:0000256" key="2">
    <source>
        <dbReference type="ARBA" id="ARBA00022475"/>
    </source>
</evidence>
<feature type="transmembrane region" description="Helical" evidence="6">
    <location>
        <begin position="42"/>
        <end position="71"/>
    </location>
</feature>
<reference evidence="7" key="1">
    <citation type="journal article" date="2014" name="Int. J. Syst. Evol. Microbiol.">
        <title>Complete genome sequence of Corynebacterium casei LMG S-19264T (=DSM 44701T), isolated from a smear-ripened cheese.</title>
        <authorList>
            <consortium name="US DOE Joint Genome Institute (JGI-PGF)"/>
            <person name="Walter F."/>
            <person name="Albersmeier A."/>
            <person name="Kalinowski J."/>
            <person name="Ruckert C."/>
        </authorList>
    </citation>
    <scope>NUCLEOTIDE SEQUENCE</scope>
    <source>
        <strain evidence="7">KCTC 22169</strain>
    </source>
</reference>
<dbReference type="PANTHER" id="PTHR30086:SF20">
    <property type="entry name" value="ARGININE EXPORTER PROTEIN ARGO-RELATED"/>
    <property type="match status" value="1"/>
</dbReference>
<comment type="caution">
    <text evidence="7">The sequence shown here is derived from an EMBL/GenBank/DDBJ whole genome shotgun (WGS) entry which is preliminary data.</text>
</comment>
<keyword evidence="4 6" id="KW-1133">Transmembrane helix</keyword>
<evidence type="ECO:0000313" key="8">
    <source>
        <dbReference type="Proteomes" id="UP000626148"/>
    </source>
</evidence>
<evidence type="ECO:0000256" key="3">
    <source>
        <dbReference type="ARBA" id="ARBA00022692"/>
    </source>
</evidence>
<dbReference type="GO" id="GO:0005886">
    <property type="term" value="C:plasma membrane"/>
    <property type="evidence" value="ECO:0007669"/>
    <property type="project" value="UniProtKB-SubCell"/>
</dbReference>
<dbReference type="GO" id="GO:0033228">
    <property type="term" value="P:cysteine export across plasma membrane"/>
    <property type="evidence" value="ECO:0007669"/>
    <property type="project" value="TreeGrafter"/>
</dbReference>
<evidence type="ECO:0000313" key="7">
    <source>
        <dbReference type="EMBL" id="GGX63276.1"/>
    </source>
</evidence>
<feature type="transmembrane region" description="Helical" evidence="6">
    <location>
        <begin position="183"/>
        <end position="200"/>
    </location>
</feature>
<dbReference type="PANTHER" id="PTHR30086">
    <property type="entry name" value="ARGININE EXPORTER PROTEIN ARGO"/>
    <property type="match status" value="1"/>
</dbReference>
<dbReference type="GO" id="GO:0015171">
    <property type="term" value="F:amino acid transmembrane transporter activity"/>
    <property type="evidence" value="ECO:0007669"/>
    <property type="project" value="TreeGrafter"/>
</dbReference>
<protein>
    <submittedName>
        <fullName evidence="7">Lysine transporter LysE</fullName>
    </submittedName>
</protein>
<dbReference type="AlphaFoldDB" id="A0A918NFE7"/>